<dbReference type="STRING" id="888743.HMPREF9141_2228"/>
<protein>
    <submittedName>
        <fullName evidence="1">Uncharacterized protein</fullName>
    </submittedName>
</protein>
<comment type="caution">
    <text evidence="1">The sequence shown here is derived from an EMBL/GenBank/DDBJ whole genome shotgun (WGS) entry which is preliminary data.</text>
</comment>
<organism evidence="1 2">
    <name type="scientific">Prevotella multiformis DSM 16608</name>
    <dbReference type="NCBI Taxonomy" id="888743"/>
    <lineage>
        <taxon>Bacteria</taxon>
        <taxon>Pseudomonadati</taxon>
        <taxon>Bacteroidota</taxon>
        <taxon>Bacteroidia</taxon>
        <taxon>Bacteroidales</taxon>
        <taxon>Prevotellaceae</taxon>
        <taxon>Prevotella</taxon>
    </lineage>
</organism>
<reference evidence="1 2" key="1">
    <citation type="submission" date="2011-01" db="EMBL/GenBank/DDBJ databases">
        <authorList>
            <person name="Muzny D."/>
            <person name="Qin X."/>
            <person name="Deng J."/>
            <person name="Jiang H."/>
            <person name="Liu Y."/>
            <person name="Qu J."/>
            <person name="Song X.-Z."/>
            <person name="Zhang L."/>
            <person name="Thornton R."/>
            <person name="Coyle M."/>
            <person name="Francisco L."/>
            <person name="Jackson L."/>
            <person name="Javaid M."/>
            <person name="Korchina V."/>
            <person name="Kovar C."/>
            <person name="Mata R."/>
            <person name="Mathew T."/>
            <person name="Ngo R."/>
            <person name="Nguyen L."/>
            <person name="Nguyen N."/>
            <person name="Okwuonu G."/>
            <person name="Ongeri F."/>
            <person name="Pham C."/>
            <person name="Simmons D."/>
            <person name="Wilczek-Boney K."/>
            <person name="Hale W."/>
            <person name="Jakkamsetti A."/>
            <person name="Pham P."/>
            <person name="Ruth R."/>
            <person name="San Lucas F."/>
            <person name="Warren J."/>
            <person name="Zhang J."/>
            <person name="Zhao Z."/>
            <person name="Zhou C."/>
            <person name="Zhu D."/>
            <person name="Lee S."/>
            <person name="Bess C."/>
            <person name="Blankenburg K."/>
            <person name="Forbes L."/>
            <person name="Fu Q."/>
            <person name="Gubbala S."/>
            <person name="Hirani K."/>
            <person name="Jayaseelan J.C."/>
            <person name="Lara F."/>
            <person name="Munidasa M."/>
            <person name="Palculict T."/>
            <person name="Patil S."/>
            <person name="Pu L.-L."/>
            <person name="Saada N."/>
            <person name="Tang L."/>
            <person name="Weissenberger G."/>
            <person name="Zhu Y."/>
            <person name="Hemphill L."/>
            <person name="Shang Y."/>
            <person name="Youmans B."/>
            <person name="Ayvaz T."/>
            <person name="Ross M."/>
            <person name="Santibanez J."/>
            <person name="Aqrawi P."/>
            <person name="Gross S."/>
            <person name="Joshi V."/>
            <person name="Fowler G."/>
            <person name="Nazareth L."/>
            <person name="Reid J."/>
            <person name="Worley K."/>
            <person name="Petrosino J."/>
            <person name="Highlander S."/>
            <person name="Gibbs R."/>
        </authorList>
    </citation>
    <scope>NUCLEOTIDE SEQUENCE [LARGE SCALE GENOMIC DNA]</scope>
    <source>
        <strain evidence="1 2">DSM 16608</strain>
    </source>
</reference>
<accession>F0F9G1</accession>
<sequence>MVGIYKKQMRYAEPYPYHTHGGYRTMITAGGGQVVAHRLFPSSWGKGGGVPQGR</sequence>
<gene>
    <name evidence="1" type="ORF">HMPREF9141_2228</name>
</gene>
<dbReference type="HOGENOM" id="CLU_3046591_0_0_10"/>
<dbReference type="EMBL" id="AEWX01000029">
    <property type="protein sequence ID" value="EGC19335.1"/>
    <property type="molecule type" value="Genomic_DNA"/>
</dbReference>
<evidence type="ECO:0000313" key="1">
    <source>
        <dbReference type="EMBL" id="EGC19335.1"/>
    </source>
</evidence>
<proteinExistence type="predicted"/>
<dbReference type="Proteomes" id="UP000005697">
    <property type="component" value="Unassembled WGS sequence"/>
</dbReference>
<dbReference type="AlphaFoldDB" id="F0F9G1"/>
<evidence type="ECO:0000313" key="2">
    <source>
        <dbReference type="Proteomes" id="UP000005697"/>
    </source>
</evidence>
<name>F0F9G1_9BACT</name>
<keyword evidence="2" id="KW-1185">Reference proteome</keyword>